<comment type="caution">
    <text evidence="1">The sequence shown here is derived from an EMBL/GenBank/DDBJ whole genome shotgun (WGS) entry which is preliminary data.</text>
</comment>
<accession>A0ABR5ZJP6</accession>
<dbReference type="Proteomes" id="UP000530038">
    <property type="component" value="Unassembled WGS sequence"/>
</dbReference>
<name>A0ABR5ZJP6_9GAMM</name>
<keyword evidence="2" id="KW-1185">Reference proteome</keyword>
<organism evidence="1 2">
    <name type="scientific">Pectobacterium aroidearum</name>
    <dbReference type="NCBI Taxonomy" id="1201031"/>
    <lineage>
        <taxon>Bacteria</taxon>
        <taxon>Pseudomonadati</taxon>
        <taxon>Pseudomonadota</taxon>
        <taxon>Gammaproteobacteria</taxon>
        <taxon>Enterobacterales</taxon>
        <taxon>Pectobacteriaceae</taxon>
        <taxon>Pectobacterium</taxon>
    </lineage>
</organism>
<dbReference type="RefSeq" id="WP_181838363.1">
    <property type="nucleotide sequence ID" value="NZ_JACERK010000017.1"/>
</dbReference>
<dbReference type="EMBL" id="JACERK010000017">
    <property type="protein sequence ID" value="MBA5234791.1"/>
    <property type="molecule type" value="Genomic_DNA"/>
</dbReference>
<evidence type="ECO:0000313" key="1">
    <source>
        <dbReference type="EMBL" id="MBA5234791.1"/>
    </source>
</evidence>
<reference evidence="1 2" key="1">
    <citation type="submission" date="2020-07" db="EMBL/GenBank/DDBJ databases">
        <title>Characterization of Pectobacterium aroidearum strains causing soft rot on Amorphophallus konjac.</title>
        <authorList>
            <person name="Xie H."/>
        </authorList>
    </citation>
    <scope>NUCLEOTIDE SEQUENCE [LARGE SCALE GENOMIC DNA]</scope>
    <source>
        <strain evidence="1 2">MY10</strain>
    </source>
</reference>
<protein>
    <submittedName>
        <fullName evidence="1">Uncharacterized protein</fullName>
    </submittedName>
</protein>
<sequence>MKNYLEILLVGGPYDGDFISVPIGATGEPMPQLRMPQKPSFDDVLRPYSYPPREVCDLIYTLKEVMVSSSLWNYQYHYESI</sequence>
<gene>
    <name evidence="1" type="ORF">H2Y56_22170</name>
</gene>
<evidence type="ECO:0000313" key="2">
    <source>
        <dbReference type="Proteomes" id="UP000530038"/>
    </source>
</evidence>
<proteinExistence type="predicted"/>